<dbReference type="CDD" id="cd07545">
    <property type="entry name" value="P-type_ATPase_Cd-like"/>
    <property type="match status" value="1"/>
</dbReference>
<dbReference type="Pfam" id="PF00702">
    <property type="entry name" value="Hydrolase"/>
    <property type="match status" value="1"/>
</dbReference>
<comment type="subcellular location">
    <subcellularLocation>
        <location evidence="1">Cell membrane</location>
        <topology evidence="1">Multi-pass membrane protein</topology>
    </subcellularLocation>
</comment>
<dbReference type="GO" id="GO:0005524">
    <property type="term" value="F:ATP binding"/>
    <property type="evidence" value="ECO:0007669"/>
    <property type="project" value="UniProtKB-UniRule"/>
</dbReference>
<dbReference type="GO" id="GO:0016887">
    <property type="term" value="F:ATP hydrolysis activity"/>
    <property type="evidence" value="ECO:0007669"/>
    <property type="project" value="InterPro"/>
</dbReference>
<feature type="transmembrane region" description="Helical" evidence="17">
    <location>
        <begin position="317"/>
        <end position="337"/>
    </location>
</feature>
<dbReference type="InterPro" id="IPR023299">
    <property type="entry name" value="ATPase_P-typ_cyto_dom_N"/>
</dbReference>
<dbReference type="NCBIfam" id="TIGR01494">
    <property type="entry name" value="ATPase_P-type"/>
    <property type="match status" value="1"/>
</dbReference>
<dbReference type="Gene3D" id="3.30.70.100">
    <property type="match status" value="1"/>
</dbReference>
<dbReference type="InterPro" id="IPR059000">
    <property type="entry name" value="ATPase_P-type_domA"/>
</dbReference>
<name>A0A8J4M3Y1_9BACL</name>
<dbReference type="Pfam" id="PF00403">
    <property type="entry name" value="HMA"/>
    <property type="match status" value="1"/>
</dbReference>
<dbReference type="AlphaFoldDB" id="A0A8J4M3Y1"/>
<dbReference type="Pfam" id="PF00122">
    <property type="entry name" value="E1-E2_ATPase"/>
    <property type="match status" value="1"/>
</dbReference>
<feature type="transmembrane region" description="Helical" evidence="17">
    <location>
        <begin position="115"/>
        <end position="133"/>
    </location>
</feature>
<dbReference type="PRINTS" id="PR00941">
    <property type="entry name" value="CDATPASE"/>
</dbReference>
<dbReference type="SUPFAM" id="SSF55008">
    <property type="entry name" value="HMA, heavy metal-associated domain"/>
    <property type="match status" value="1"/>
</dbReference>
<keyword evidence="20" id="KW-1185">Reference proteome</keyword>
<dbReference type="InterPro" id="IPR036163">
    <property type="entry name" value="HMA_dom_sf"/>
</dbReference>
<keyword evidence="10 17" id="KW-0067">ATP-binding</keyword>
<protein>
    <recommendedName>
        <fullName evidence="15">Cd(2+)-exporting ATPase</fullName>
        <ecNumber evidence="15">7.2.2.21</ecNumber>
    </recommendedName>
</protein>
<dbReference type="InterPro" id="IPR023298">
    <property type="entry name" value="ATPase_P-typ_TM_dom_sf"/>
</dbReference>
<dbReference type="CDD" id="cd00371">
    <property type="entry name" value="HMA"/>
    <property type="match status" value="1"/>
</dbReference>
<dbReference type="EC" id="7.2.2.21" evidence="15"/>
<dbReference type="NCBIfam" id="TIGR01525">
    <property type="entry name" value="ATPase-IB_hvy"/>
    <property type="match status" value="1"/>
</dbReference>
<comment type="caution">
    <text evidence="19">The sequence shown here is derived from an EMBL/GenBank/DDBJ whole genome shotgun (WGS) entry which is preliminary data.</text>
</comment>
<keyword evidence="4 17" id="KW-1003">Cell membrane</keyword>
<dbReference type="GO" id="GO:0005886">
    <property type="term" value="C:plasma membrane"/>
    <property type="evidence" value="ECO:0007669"/>
    <property type="project" value="UniProtKB-SubCell"/>
</dbReference>
<feature type="transmembrane region" description="Helical" evidence="17">
    <location>
        <begin position="91"/>
        <end position="109"/>
    </location>
</feature>
<dbReference type="SUPFAM" id="SSF81665">
    <property type="entry name" value="Calcium ATPase, transmembrane domain M"/>
    <property type="match status" value="1"/>
</dbReference>
<dbReference type="Proteomes" id="UP000677918">
    <property type="component" value="Unassembled WGS sequence"/>
</dbReference>
<dbReference type="SFLD" id="SFLDG00002">
    <property type="entry name" value="C1.7:_P-type_atpase_like"/>
    <property type="match status" value="1"/>
</dbReference>
<evidence type="ECO:0000256" key="5">
    <source>
        <dbReference type="ARBA" id="ARBA00022539"/>
    </source>
</evidence>
<accession>A0A8J4M3Y1</accession>
<dbReference type="InterPro" id="IPR006121">
    <property type="entry name" value="HMA_dom"/>
</dbReference>
<keyword evidence="12 17" id="KW-1133">Transmembrane helix</keyword>
<evidence type="ECO:0000256" key="1">
    <source>
        <dbReference type="ARBA" id="ARBA00004651"/>
    </source>
</evidence>
<dbReference type="SFLD" id="SFLDS00003">
    <property type="entry name" value="Haloacid_Dehalogenase"/>
    <property type="match status" value="1"/>
</dbReference>
<feature type="domain" description="HMA" evidence="18">
    <location>
        <begin position="10"/>
        <end position="73"/>
    </location>
</feature>
<dbReference type="InterPro" id="IPR044492">
    <property type="entry name" value="P_typ_ATPase_HD_dom"/>
</dbReference>
<evidence type="ECO:0000259" key="18">
    <source>
        <dbReference type="PROSITE" id="PS50846"/>
    </source>
</evidence>
<evidence type="ECO:0000256" key="4">
    <source>
        <dbReference type="ARBA" id="ARBA00022475"/>
    </source>
</evidence>
<evidence type="ECO:0000256" key="10">
    <source>
        <dbReference type="ARBA" id="ARBA00022840"/>
    </source>
</evidence>
<dbReference type="PRINTS" id="PR00119">
    <property type="entry name" value="CATATPASE"/>
</dbReference>
<dbReference type="InterPro" id="IPR036412">
    <property type="entry name" value="HAD-like_sf"/>
</dbReference>
<keyword evidence="6" id="KW-0597">Phosphoprotein</keyword>
<dbReference type="GO" id="GO:0008551">
    <property type="term" value="F:P-type cadmium transporter activity"/>
    <property type="evidence" value="ECO:0007669"/>
    <property type="project" value="UniProtKB-EC"/>
</dbReference>
<evidence type="ECO:0000256" key="11">
    <source>
        <dbReference type="ARBA" id="ARBA00022967"/>
    </source>
</evidence>
<dbReference type="InterPro" id="IPR018303">
    <property type="entry name" value="ATPase_P-typ_P_site"/>
</dbReference>
<evidence type="ECO:0000256" key="13">
    <source>
        <dbReference type="ARBA" id="ARBA00023065"/>
    </source>
</evidence>
<evidence type="ECO:0000313" key="20">
    <source>
        <dbReference type="Proteomes" id="UP000677918"/>
    </source>
</evidence>
<dbReference type="PANTHER" id="PTHR48085">
    <property type="entry name" value="CADMIUM/ZINC-TRANSPORTING ATPASE HMA2-RELATED"/>
    <property type="match status" value="1"/>
</dbReference>
<dbReference type="PROSITE" id="PS01047">
    <property type="entry name" value="HMA_1"/>
    <property type="match status" value="1"/>
</dbReference>
<evidence type="ECO:0000313" key="19">
    <source>
        <dbReference type="EMBL" id="GIQ70567.1"/>
    </source>
</evidence>
<dbReference type="InterPro" id="IPR017969">
    <property type="entry name" value="Heavy-metal-associated_CS"/>
</dbReference>
<gene>
    <name evidence="19" type="ORF">XYCOK13_33910</name>
</gene>
<reference evidence="19" key="1">
    <citation type="submission" date="2021-04" db="EMBL/GenBank/DDBJ databases">
        <title>Draft genome sequence of Xylanibacillus composti strain K13.</title>
        <authorList>
            <person name="Uke A."/>
            <person name="Chhe C."/>
            <person name="Baramee S."/>
            <person name="Kosugi A."/>
        </authorList>
    </citation>
    <scope>NUCLEOTIDE SEQUENCE</scope>
    <source>
        <strain evidence="19">K13</strain>
    </source>
</reference>
<keyword evidence="9 17" id="KW-0547">Nucleotide-binding</keyword>
<dbReference type="InterPro" id="IPR023214">
    <property type="entry name" value="HAD_sf"/>
</dbReference>
<dbReference type="Gene3D" id="2.70.150.10">
    <property type="entry name" value="Calcium-transporting ATPase, cytoplasmic transduction domain A"/>
    <property type="match status" value="1"/>
</dbReference>
<dbReference type="PROSITE" id="PS50846">
    <property type="entry name" value="HMA_2"/>
    <property type="match status" value="1"/>
</dbReference>
<dbReference type="Gene3D" id="3.40.1110.10">
    <property type="entry name" value="Calcium-transporting ATPase, cytoplasmic domain N"/>
    <property type="match status" value="1"/>
</dbReference>
<organism evidence="19 20">
    <name type="scientific">Xylanibacillus composti</name>
    <dbReference type="NCBI Taxonomy" id="1572762"/>
    <lineage>
        <taxon>Bacteria</taxon>
        <taxon>Bacillati</taxon>
        <taxon>Bacillota</taxon>
        <taxon>Bacilli</taxon>
        <taxon>Bacillales</taxon>
        <taxon>Paenibacillaceae</taxon>
        <taxon>Xylanibacillus</taxon>
    </lineage>
</organism>
<dbReference type="InterPro" id="IPR051014">
    <property type="entry name" value="Cation_Transport_ATPase_IB"/>
</dbReference>
<evidence type="ECO:0000256" key="16">
    <source>
        <dbReference type="ARBA" id="ARBA00049338"/>
    </source>
</evidence>
<dbReference type="NCBIfam" id="TIGR01512">
    <property type="entry name" value="ATPase-IB2_Cd"/>
    <property type="match status" value="1"/>
</dbReference>
<dbReference type="SFLD" id="SFLDF00027">
    <property type="entry name" value="p-type_atpase"/>
    <property type="match status" value="1"/>
</dbReference>
<evidence type="ECO:0000256" key="12">
    <source>
        <dbReference type="ARBA" id="ARBA00022989"/>
    </source>
</evidence>
<keyword evidence="11" id="KW-1278">Translocase</keyword>
<evidence type="ECO:0000256" key="9">
    <source>
        <dbReference type="ARBA" id="ARBA00022741"/>
    </source>
</evidence>
<dbReference type="SUPFAM" id="SSF81653">
    <property type="entry name" value="Calcium ATPase, transduction domain A"/>
    <property type="match status" value="1"/>
</dbReference>
<evidence type="ECO:0000256" key="2">
    <source>
        <dbReference type="ARBA" id="ARBA00006024"/>
    </source>
</evidence>
<sequence>MAHHEQTQAERHVYRVQGFTCANCAGKFEKNVKRLPGVQDAQVNFGASKLTVIGRTSIDALEQAGAFENLRVAPEHERPAYNRRPWWKENGHVLAAAVMLAIGYGSSLSYGDESLYSWAAFAASILIGGYSLFAKGLKNLFRLQFDMNTLMTVAVIGAAAIGEWGEGATVVILFAISEMLERYSMEKARQSIRSLMNMAPREAEVRRGEQTVKLPVEDIRIGDIMIVKPGQKLALDGIVVRGQSAVNQAAITGESIPAAKSADDEVYAGTLNGEGLLEVKVTRGHEDTTLAKIIHLVEEAQAERAPSQQFVDRFARYYTPAIMSLALAIAVIPPLVAGGSWSEWIYRGLALLVVGCPCALVISTPVSIVTAIGNAARNGVLIKGGIHLEEAGRLAAVGFDKTGTLTRGVPVVTDLVTVGSLQEKRWLGLAAALERQSQHPLAAAIVRKAEAMGAADTVIEVDSFRSVTSKGLSASISGRPYWIGSPSYCADLGITLPDIARRHIEIWQSEAKTAVVFGTAAEVLGVAAIADEIRPTSRAVIDELHRMGIRKTVLLTGDNRATAKAIGEQLRISDIQAELMPQEKLARIKQLRQEYGHTAMVGDGVNDAPALAAATVGIAMGGAGTDTALETADIALMADDLAKLPYTIRLSRKTLAIIKQNVSFALGIKLLALLLIVPGWLTLWMAIFADMGATLLVTLNSLRLLRVRDKA</sequence>
<keyword evidence="5" id="KW-0104">Cadmium</keyword>
<comment type="catalytic activity">
    <reaction evidence="16">
        <text>Cd(2+)(in) + ATP + H2O = Cd(2+)(out) + ADP + phosphate + H(+)</text>
        <dbReference type="Rhea" id="RHEA:12132"/>
        <dbReference type="ChEBI" id="CHEBI:15377"/>
        <dbReference type="ChEBI" id="CHEBI:15378"/>
        <dbReference type="ChEBI" id="CHEBI:30616"/>
        <dbReference type="ChEBI" id="CHEBI:43474"/>
        <dbReference type="ChEBI" id="CHEBI:48775"/>
        <dbReference type="ChEBI" id="CHEBI:456216"/>
        <dbReference type="EC" id="7.2.2.21"/>
    </reaction>
</comment>
<evidence type="ECO:0000256" key="15">
    <source>
        <dbReference type="ARBA" id="ARBA00039103"/>
    </source>
</evidence>
<dbReference type="FunFam" id="2.70.150.10:FF:000002">
    <property type="entry name" value="Copper-transporting ATPase 1, putative"/>
    <property type="match status" value="1"/>
</dbReference>
<dbReference type="Gene3D" id="3.40.50.1000">
    <property type="entry name" value="HAD superfamily/HAD-like"/>
    <property type="match status" value="1"/>
</dbReference>
<keyword evidence="7 17" id="KW-0812">Transmembrane</keyword>
<keyword evidence="3" id="KW-0813">Transport</keyword>
<keyword evidence="8 17" id="KW-0479">Metal-binding</keyword>
<evidence type="ECO:0000256" key="7">
    <source>
        <dbReference type="ARBA" id="ARBA00022692"/>
    </source>
</evidence>
<dbReference type="PROSITE" id="PS00154">
    <property type="entry name" value="ATPASE_E1_E2"/>
    <property type="match status" value="1"/>
</dbReference>
<feature type="transmembrane region" description="Helical" evidence="17">
    <location>
        <begin position="349"/>
        <end position="373"/>
    </location>
</feature>
<proteinExistence type="inferred from homology"/>
<keyword evidence="13" id="KW-0406">Ion transport</keyword>
<dbReference type="GO" id="GO:0046872">
    <property type="term" value="F:metal ion binding"/>
    <property type="evidence" value="ECO:0007669"/>
    <property type="project" value="UniProtKB-KW"/>
</dbReference>
<keyword evidence="14 17" id="KW-0472">Membrane</keyword>
<evidence type="ECO:0000256" key="14">
    <source>
        <dbReference type="ARBA" id="ARBA00023136"/>
    </source>
</evidence>
<evidence type="ECO:0000256" key="17">
    <source>
        <dbReference type="RuleBase" id="RU362081"/>
    </source>
</evidence>
<evidence type="ECO:0000256" key="8">
    <source>
        <dbReference type="ARBA" id="ARBA00022723"/>
    </source>
</evidence>
<dbReference type="InterPro" id="IPR008250">
    <property type="entry name" value="ATPase_P-typ_transduc_dom_A_sf"/>
</dbReference>
<dbReference type="EMBL" id="BOVK01000051">
    <property type="protein sequence ID" value="GIQ70567.1"/>
    <property type="molecule type" value="Genomic_DNA"/>
</dbReference>
<dbReference type="PANTHER" id="PTHR48085:SF5">
    <property type="entry name" value="CADMIUM_ZINC-TRANSPORTING ATPASE HMA4-RELATED"/>
    <property type="match status" value="1"/>
</dbReference>
<feature type="transmembrane region" description="Helical" evidence="17">
    <location>
        <begin position="662"/>
        <end position="681"/>
    </location>
</feature>
<dbReference type="RefSeq" id="WP_213413386.1">
    <property type="nucleotide sequence ID" value="NZ_BOVK01000051.1"/>
</dbReference>
<dbReference type="InterPro" id="IPR027256">
    <property type="entry name" value="P-typ_ATPase_IB"/>
</dbReference>
<comment type="similarity">
    <text evidence="2 17">Belongs to the cation transport ATPase (P-type) (TC 3.A.3) family. Type IB subfamily.</text>
</comment>
<dbReference type="InterPro" id="IPR001757">
    <property type="entry name" value="P_typ_ATPase"/>
</dbReference>
<dbReference type="SUPFAM" id="SSF56784">
    <property type="entry name" value="HAD-like"/>
    <property type="match status" value="1"/>
</dbReference>
<evidence type="ECO:0000256" key="6">
    <source>
        <dbReference type="ARBA" id="ARBA00022553"/>
    </source>
</evidence>
<evidence type="ECO:0000256" key="3">
    <source>
        <dbReference type="ARBA" id="ARBA00022448"/>
    </source>
</evidence>